<feature type="compositionally biased region" description="Basic and acidic residues" evidence="1">
    <location>
        <begin position="55"/>
        <end position="67"/>
    </location>
</feature>
<gene>
    <name evidence="3" type="ORF">Mal33_05920</name>
</gene>
<organism evidence="3 4">
    <name type="scientific">Rosistilla oblonga</name>
    <dbReference type="NCBI Taxonomy" id="2527990"/>
    <lineage>
        <taxon>Bacteria</taxon>
        <taxon>Pseudomonadati</taxon>
        <taxon>Planctomycetota</taxon>
        <taxon>Planctomycetia</taxon>
        <taxon>Pirellulales</taxon>
        <taxon>Pirellulaceae</taxon>
        <taxon>Rosistilla</taxon>
    </lineage>
</organism>
<evidence type="ECO:0000313" key="4">
    <source>
        <dbReference type="Proteomes" id="UP000316770"/>
    </source>
</evidence>
<evidence type="ECO:0000256" key="2">
    <source>
        <dbReference type="SAM" id="Phobius"/>
    </source>
</evidence>
<proteinExistence type="predicted"/>
<evidence type="ECO:0000313" key="3">
    <source>
        <dbReference type="EMBL" id="QDV54637.1"/>
    </source>
</evidence>
<keyword evidence="2" id="KW-0812">Transmembrane</keyword>
<reference evidence="3 4" key="1">
    <citation type="submission" date="2019-02" db="EMBL/GenBank/DDBJ databases">
        <title>Deep-cultivation of Planctomycetes and their phenomic and genomic characterization uncovers novel biology.</title>
        <authorList>
            <person name="Wiegand S."/>
            <person name="Jogler M."/>
            <person name="Boedeker C."/>
            <person name="Pinto D."/>
            <person name="Vollmers J."/>
            <person name="Rivas-Marin E."/>
            <person name="Kohn T."/>
            <person name="Peeters S.H."/>
            <person name="Heuer A."/>
            <person name="Rast P."/>
            <person name="Oberbeckmann S."/>
            <person name="Bunk B."/>
            <person name="Jeske O."/>
            <person name="Meyerdierks A."/>
            <person name="Storesund J.E."/>
            <person name="Kallscheuer N."/>
            <person name="Luecker S."/>
            <person name="Lage O.M."/>
            <person name="Pohl T."/>
            <person name="Merkel B.J."/>
            <person name="Hornburger P."/>
            <person name="Mueller R.-W."/>
            <person name="Bruemmer F."/>
            <person name="Labrenz M."/>
            <person name="Spormann A.M."/>
            <person name="Op den Camp H."/>
            <person name="Overmann J."/>
            <person name="Amann R."/>
            <person name="Jetten M.S.M."/>
            <person name="Mascher T."/>
            <person name="Medema M.H."/>
            <person name="Devos D.P."/>
            <person name="Kaster A.-K."/>
            <person name="Ovreas L."/>
            <person name="Rohde M."/>
            <person name="Galperin M.Y."/>
            <person name="Jogler C."/>
        </authorList>
    </citation>
    <scope>NUCLEOTIDE SEQUENCE [LARGE SCALE GENOMIC DNA]</scope>
    <source>
        <strain evidence="3 4">Mal33</strain>
    </source>
</reference>
<dbReference type="Proteomes" id="UP000316770">
    <property type="component" value="Chromosome"/>
</dbReference>
<keyword evidence="4" id="KW-1185">Reference proteome</keyword>
<evidence type="ECO:0000256" key="1">
    <source>
        <dbReference type="SAM" id="MobiDB-lite"/>
    </source>
</evidence>
<feature type="transmembrane region" description="Helical" evidence="2">
    <location>
        <begin position="135"/>
        <end position="153"/>
    </location>
</feature>
<protein>
    <submittedName>
        <fullName evidence="3">Uncharacterized protein</fullName>
    </submittedName>
</protein>
<sequence>MVDRNVGGRNVPSGEGGTAAAAEAARREAEAKRARDQRAYDAQMEAVRQQQHNQARADKQYEKEKRKANQNSRVKQQHKSSSRPPKSPQPELELSPRAGVLAFVVGFIFLAGYVKATPLASLVGALVGALVIARYYRQFLGLAAAVMLIMILVSSQKGKQTDVEGDPVASFKAQEVAPVMSGTPVASSLGNTAESSALLANESVADSAGTKDTVPAASTMTIERPKQPRHINTPLDDRLFNPAVYAMLSDHDRVDGGFVGERYTGQVLSREKLAEIAVERFEEQAEFLGIERGDITRAMLEGAFNPYAVDALLVAQGVGQAFAGTPEKPVPPAQSKSGRSATVEETDKHHAAVMQYRADISNYRNEIDGYRSAAWGERYGRVRDIEDAGVSTIIDGVERRVSGNDLALRMVQKSTSGSNLEALGLSNDVTLTYKEAARVVETKSPKLQQYFHDRMELMRGLCPVQYFDLTYHDWRHYVRDSVDGYATYADYRQLRATKYIGRLRSLGYVTTSKVEVFTAGEY</sequence>
<feature type="compositionally biased region" description="Basic and acidic residues" evidence="1">
    <location>
        <begin position="24"/>
        <end position="39"/>
    </location>
</feature>
<name>A0A518INH6_9BACT</name>
<keyword evidence="2" id="KW-0472">Membrane</keyword>
<keyword evidence="2" id="KW-1133">Transmembrane helix</keyword>
<feature type="region of interest" description="Disordered" evidence="1">
    <location>
        <begin position="1"/>
        <end position="93"/>
    </location>
</feature>
<dbReference type="EMBL" id="CP036318">
    <property type="protein sequence ID" value="QDV54637.1"/>
    <property type="molecule type" value="Genomic_DNA"/>
</dbReference>
<dbReference type="AlphaFoldDB" id="A0A518INH6"/>
<dbReference type="RefSeq" id="WP_145282247.1">
    <property type="nucleotide sequence ID" value="NZ_CP036318.1"/>
</dbReference>
<accession>A0A518INH6</accession>